<feature type="region of interest" description="Disordered" evidence="1">
    <location>
        <begin position="305"/>
        <end position="324"/>
    </location>
</feature>
<feature type="compositionally biased region" description="Basic and acidic residues" evidence="1">
    <location>
        <begin position="201"/>
        <end position="212"/>
    </location>
</feature>
<feature type="compositionally biased region" description="Basic and acidic residues" evidence="1">
    <location>
        <begin position="841"/>
        <end position="864"/>
    </location>
</feature>
<dbReference type="Proteomes" id="UP000095280">
    <property type="component" value="Unplaced"/>
</dbReference>
<keyword evidence="3" id="KW-1185">Reference proteome</keyword>
<dbReference type="InterPro" id="IPR021454">
    <property type="entry name" value="DUF3105"/>
</dbReference>
<evidence type="ECO:0000313" key="3">
    <source>
        <dbReference type="Proteomes" id="UP000095280"/>
    </source>
</evidence>
<proteinExistence type="predicted"/>
<feature type="transmembrane region" description="Helical" evidence="2">
    <location>
        <begin position="947"/>
        <end position="971"/>
    </location>
</feature>
<name>A0A1I8GU13_9PLAT</name>
<sequence length="1815" mass="197009">MTPSWSLSAAVIMSSSSRSDMPSCRISFMTNFSSDLEITPSWFWSSSSKIRCFSDCGLWPPFSTKAFIMATNSWNSRVPFEFLSNSRMRASASGRVTVWPAARIRLTSSLTSMAPLPLVSDLLNTSRSTSTLLPPCLSHMFNEFGTLLADWLRRFCCLCAPDSAAAVFDKGKISWGSSLRVLRCGIAMHSHDRPKKRGREQHKEQGQPRDRVENLWELKAGQRTRNKRRKKEICIIPPGPAAPAAAAAPGLGDVGGCWSVTGDAAHRFSVGLARCGRGGCGGYGGRGGRGRRSQRKMMMVNLRRRRGPPPAMSADASRRARPPPLRLPPPPPLWALPDPPPVCFGCFFRSAFDFRLPPLLEGVADIAAATLLLLLLLLLRMPGLAAPKIADVLSAEYGAAAERLKKLLLLLVGGGPGAQQGVERHRLRQDGRDLLVQRYNRRLTVGISDLTKSMRASGRTAVSAALLWLVAAVAVRATMRAGIPSTVFVHDPAHGNVRMGVKSEFCDNGETHLELDWDGSDDSNFTCTPSRRQAFEAESEARAAAAKPEFHLSEPAKPLHHRCTSQAISYDKRLPTSGPHRPLWPVWGRYIYVPAQRWLHSLEHGGIVGLYHPCAPAEQVEAFADAIAGCLRRHVIAADGVRLRPDRPFALLAYRNKVLMANYDRGTVESFILQWKFKNCRSPQKGRNYGWHPALGVEMTGPEVGLESNAEQEVKLEFKAKSELELESKAEPEAELEESKAEPEVDLEFKAEPEVWLESKAEPEVDLESRAEPEVWLESKLEPEAELQESKAEPEVDMKSKTKPEVYLESRAEPEAWLESKAEPEADLEEPKPEPEEELEETKPEPEADLEFKAKPETRPEMELKPAAIAPPKASLKTGAASEAARLPPQLAASQHSDERISKPETSTRMPAADPLQQQQPPPLPSLSSTLSRDRRTQPGNAQGTTYLGMSLITCLCFNCLLGSVAVALSLRSHRLLLARDWRRAARLGRWALAVSAAGILSSMAAVALLFTEAGGFGGSFGVAGGRQNDGVSARSFSTRGFSTAAPAPGFSTRGFSTRGFSTRGFSTRGFSTAAPAPGFSTRGFSTRGFSTRGFSTAAPAPGFSTRGFSTRGFRTAAPAPGFSTRGFSNRGALNSTESKRLKYVILLRERDCAHFDLISAILPDPGAHVGQADIAERVSADALSLAAAQSALPLSFSADMLASTGRRSGVTQRTTPGTAELSCRPACRKRRSDCGLQTNRSTRPGCAFTRLTTVACEASSSGEPHLTAAAAKCGRTCFASAFNTALGENRGSAEYAEVCAAVRTASEQAVPMMQPAQRGQPVWQDDPAIQAAREDLERLRLSRRPTREAEAALAAVYLQRQQAAVDDAIQAVSAAGPDARGHVAWSAINSLTGRKRRNPLNLAGDTPDECRNEPREFFAAIVNAPPPPLSDSLTLPPETPLPAEKSFSVAPVNAADVVKLAQQSPGGKALGPDEVPIEALRIPCVAAEVARVMNRVLFGEAAPNEWTTAHIVAVPKKPGTTMLEDHRGICLQFCAAKLFNRMLLSRLQPVLDPYLRPEQNGVLGYADDLALLSSTIEGAQRQLDRLVVVAASVGLVVNTQKTVVLCVPDDTEAAIFCRGADGQSTELPRCQQFVYLGGLVPDAREDLRRRRGLAWAPFCSVRAVLQSEALPDRQRAALFQAVIETVLLYNAETWTLTDSLEQQVDAAHAGLLRAAFNIGVERVTNAALYRRAGLPRPSDLLRRRGLQLAGHLIRAESYCPQPVQEVLLLTLQAPYRRGQARTRRYVHCLLADAGAPDTAGGAAFVRAQAMKRAL</sequence>
<feature type="transmembrane region" description="Helical" evidence="2">
    <location>
        <begin position="991"/>
        <end position="1011"/>
    </location>
</feature>
<dbReference type="WBParaSite" id="maker-uti_cns_0003141-snap-gene-0.2-mRNA-1">
    <property type="protein sequence ID" value="maker-uti_cns_0003141-snap-gene-0.2-mRNA-1"/>
    <property type="gene ID" value="maker-uti_cns_0003141-snap-gene-0.2"/>
</dbReference>
<evidence type="ECO:0000313" key="4">
    <source>
        <dbReference type="WBParaSite" id="maker-uti_cns_0003141-snap-gene-0.2-mRNA-1"/>
    </source>
</evidence>
<dbReference type="PANTHER" id="PTHR34179">
    <property type="entry name" value="TUMOR PROTEIN P53-INDUCIBLE PROTEIN 13"/>
    <property type="match status" value="1"/>
</dbReference>
<evidence type="ECO:0000256" key="2">
    <source>
        <dbReference type="SAM" id="Phobius"/>
    </source>
</evidence>
<evidence type="ECO:0000256" key="1">
    <source>
        <dbReference type="SAM" id="MobiDB-lite"/>
    </source>
</evidence>
<feature type="compositionally biased region" description="Basic and acidic residues" evidence="1">
    <location>
        <begin position="726"/>
        <end position="834"/>
    </location>
</feature>
<protein>
    <submittedName>
        <fullName evidence="4">ABC transporter domain-containing protein</fullName>
    </submittedName>
</protein>
<organism evidence="3 4">
    <name type="scientific">Macrostomum lignano</name>
    <dbReference type="NCBI Taxonomy" id="282301"/>
    <lineage>
        <taxon>Eukaryota</taxon>
        <taxon>Metazoa</taxon>
        <taxon>Spiralia</taxon>
        <taxon>Lophotrochozoa</taxon>
        <taxon>Platyhelminthes</taxon>
        <taxon>Rhabditophora</taxon>
        <taxon>Macrostomorpha</taxon>
        <taxon>Macrostomida</taxon>
        <taxon>Macrostomidae</taxon>
        <taxon>Macrostomum</taxon>
    </lineage>
</organism>
<keyword evidence="2" id="KW-1133">Transmembrane helix</keyword>
<reference evidence="4" key="1">
    <citation type="submission" date="2016-11" db="UniProtKB">
        <authorList>
            <consortium name="WormBaseParasite"/>
        </authorList>
    </citation>
    <scope>IDENTIFICATION</scope>
</reference>
<keyword evidence="2" id="KW-0472">Membrane</keyword>
<accession>A0A1I8GU13</accession>
<dbReference type="GO" id="GO:0005737">
    <property type="term" value="C:cytoplasm"/>
    <property type="evidence" value="ECO:0007669"/>
    <property type="project" value="TreeGrafter"/>
</dbReference>
<dbReference type="Pfam" id="PF11303">
    <property type="entry name" value="DUF3105"/>
    <property type="match status" value="1"/>
</dbReference>
<dbReference type="PANTHER" id="PTHR34179:SF1">
    <property type="entry name" value="TUMOR PROTEIN P53-INDUCIBLE PROTEIN 13"/>
    <property type="match status" value="1"/>
</dbReference>
<keyword evidence="2" id="KW-0812">Transmembrane</keyword>
<feature type="region of interest" description="Disordered" evidence="1">
    <location>
        <begin position="726"/>
        <end position="942"/>
    </location>
</feature>
<feature type="region of interest" description="Disordered" evidence="1">
    <location>
        <begin position="190"/>
        <end position="212"/>
    </location>
</feature>